<dbReference type="eggNOG" id="COG0762">
    <property type="taxonomic scope" value="Bacteria"/>
</dbReference>
<evidence type="ECO:0000313" key="2">
    <source>
        <dbReference type="EMBL" id="GAB47965.1"/>
    </source>
</evidence>
<keyword evidence="3" id="KW-1185">Reference proteome</keyword>
<accession>H5UQF7</accession>
<feature type="transmembrane region" description="Helical" evidence="1">
    <location>
        <begin position="71"/>
        <end position="92"/>
    </location>
</feature>
<dbReference type="EMBL" id="BAFE01000030">
    <property type="protein sequence ID" value="GAB47965.1"/>
    <property type="molecule type" value="Genomic_DNA"/>
</dbReference>
<keyword evidence="1" id="KW-1133">Transmembrane helix</keyword>
<dbReference type="RefSeq" id="WP_009481863.1">
    <property type="nucleotide sequence ID" value="NZ_BAFE01000030.1"/>
</dbReference>
<evidence type="ECO:0000256" key="1">
    <source>
        <dbReference type="SAM" id="Phobius"/>
    </source>
</evidence>
<dbReference type="Pfam" id="PF02325">
    <property type="entry name" value="CCB3_YggT"/>
    <property type="match status" value="1"/>
</dbReference>
<dbReference type="OrthoDB" id="3216131at2"/>
<protein>
    <recommendedName>
        <fullName evidence="4">YggT family protein</fullName>
    </recommendedName>
</protein>
<keyword evidence="1" id="KW-0472">Membrane</keyword>
<dbReference type="GO" id="GO:0016020">
    <property type="term" value="C:membrane"/>
    <property type="evidence" value="ECO:0007669"/>
    <property type="project" value="InterPro"/>
</dbReference>
<evidence type="ECO:0008006" key="4">
    <source>
        <dbReference type="Google" id="ProtNLM"/>
    </source>
</evidence>
<comment type="caution">
    <text evidence="2">The sequence shown here is derived from an EMBL/GenBank/DDBJ whole genome shotgun (WGS) entry which is preliminary data.</text>
</comment>
<reference evidence="2 3" key="1">
    <citation type="submission" date="2012-02" db="EMBL/GenBank/DDBJ databases">
        <title>Whole genome shotgun sequence of Mobilicoccus pelagius NBRC 104925.</title>
        <authorList>
            <person name="Yoshida Y."/>
            <person name="Hosoyama A."/>
            <person name="Tsuchikane K."/>
            <person name="Katsumata H."/>
            <person name="Yamazaki S."/>
            <person name="Fujita N."/>
        </authorList>
    </citation>
    <scope>NUCLEOTIDE SEQUENCE [LARGE SCALE GENOMIC DNA]</scope>
    <source>
        <strain evidence="2 3">NBRC 104925</strain>
    </source>
</reference>
<proteinExistence type="predicted"/>
<organism evidence="2 3">
    <name type="scientific">Mobilicoccus pelagius NBRC 104925</name>
    <dbReference type="NCBI Taxonomy" id="1089455"/>
    <lineage>
        <taxon>Bacteria</taxon>
        <taxon>Bacillati</taxon>
        <taxon>Actinomycetota</taxon>
        <taxon>Actinomycetes</taxon>
        <taxon>Micrococcales</taxon>
        <taxon>Dermatophilaceae</taxon>
        <taxon>Mobilicoccus</taxon>
    </lineage>
</organism>
<gene>
    <name evidence="2" type="ORF">MOPEL_032_00070</name>
</gene>
<sequence>MQLLFSLVSALLNLYLIVLIIRMVLDWIQVFARDWRPRGVVLVFANLIYGLTDPPLNALRRLIPPLRLGTVALDVGFILLFLAVSILGNVFAQMAVTAA</sequence>
<dbReference type="InterPro" id="IPR003425">
    <property type="entry name" value="CCB3/YggT"/>
</dbReference>
<evidence type="ECO:0000313" key="3">
    <source>
        <dbReference type="Proteomes" id="UP000004367"/>
    </source>
</evidence>
<name>H5UQF7_9MICO</name>
<feature type="transmembrane region" description="Helical" evidence="1">
    <location>
        <begin position="6"/>
        <end position="28"/>
    </location>
</feature>
<dbReference type="STRING" id="1089455.MOPEL_032_00070"/>
<keyword evidence="1" id="KW-0812">Transmembrane</keyword>
<dbReference type="AlphaFoldDB" id="H5UQF7"/>
<dbReference type="Proteomes" id="UP000004367">
    <property type="component" value="Unassembled WGS sequence"/>
</dbReference>